<keyword evidence="2 4" id="KW-0472">Membrane</keyword>
<evidence type="ECO:0000313" key="7">
    <source>
        <dbReference type="EMBL" id="SEG27397.1"/>
    </source>
</evidence>
<dbReference type="InterPro" id="IPR037066">
    <property type="entry name" value="Plug_dom_sf"/>
</dbReference>
<dbReference type="GO" id="GO:0009279">
    <property type="term" value="C:cell outer membrane"/>
    <property type="evidence" value="ECO:0007669"/>
    <property type="project" value="UniProtKB-SubCell"/>
</dbReference>
<dbReference type="AlphaFoldDB" id="A0A1H5YVB3"/>
<accession>A0A1H5YVB3</accession>
<dbReference type="PANTHER" id="PTHR40980">
    <property type="entry name" value="PLUG DOMAIN-CONTAINING PROTEIN"/>
    <property type="match status" value="1"/>
</dbReference>
<proteinExistence type="inferred from homology"/>
<dbReference type="Proteomes" id="UP000236731">
    <property type="component" value="Unassembled WGS sequence"/>
</dbReference>
<keyword evidence="4" id="KW-0798">TonB box</keyword>
<dbReference type="SUPFAM" id="SSF49464">
    <property type="entry name" value="Carboxypeptidase regulatory domain-like"/>
    <property type="match status" value="1"/>
</dbReference>
<feature type="domain" description="TonB-dependent receptor-like beta-barrel" evidence="5">
    <location>
        <begin position="651"/>
        <end position="1041"/>
    </location>
</feature>
<reference evidence="8" key="1">
    <citation type="submission" date="2016-10" db="EMBL/GenBank/DDBJ databases">
        <authorList>
            <person name="Varghese N."/>
            <person name="Submissions S."/>
        </authorList>
    </citation>
    <scope>NUCLEOTIDE SEQUENCE [LARGE SCALE GENOMIC DNA]</scope>
    <source>
        <strain evidence="8">DSM 22361</strain>
    </source>
</reference>
<dbReference type="Pfam" id="PF13620">
    <property type="entry name" value="CarboxypepD_reg"/>
    <property type="match status" value="1"/>
</dbReference>
<dbReference type="Gene3D" id="2.170.130.10">
    <property type="entry name" value="TonB-dependent receptor, plug domain"/>
    <property type="match status" value="1"/>
</dbReference>
<dbReference type="Pfam" id="PF00593">
    <property type="entry name" value="TonB_dep_Rec_b-barrel"/>
    <property type="match status" value="1"/>
</dbReference>
<comment type="similarity">
    <text evidence="4">Belongs to the TonB-dependent receptor family.</text>
</comment>
<evidence type="ECO:0000313" key="8">
    <source>
        <dbReference type="Proteomes" id="UP000236731"/>
    </source>
</evidence>
<comment type="subcellular location">
    <subcellularLocation>
        <location evidence="1 4">Cell outer membrane</location>
    </subcellularLocation>
</comment>
<dbReference type="InterPro" id="IPR036942">
    <property type="entry name" value="Beta-barrel_TonB_sf"/>
</dbReference>
<evidence type="ECO:0000256" key="4">
    <source>
        <dbReference type="RuleBase" id="RU003357"/>
    </source>
</evidence>
<dbReference type="Gene3D" id="2.60.40.1120">
    <property type="entry name" value="Carboxypeptidase-like, regulatory domain"/>
    <property type="match status" value="1"/>
</dbReference>
<dbReference type="Pfam" id="PF07715">
    <property type="entry name" value="Plug"/>
    <property type="match status" value="1"/>
</dbReference>
<dbReference type="Gene3D" id="2.40.170.20">
    <property type="entry name" value="TonB-dependent receptor, beta-barrel domain"/>
    <property type="match status" value="1"/>
</dbReference>
<feature type="domain" description="TonB-dependent receptor plug" evidence="6">
    <location>
        <begin position="237"/>
        <end position="330"/>
    </location>
</feature>
<evidence type="ECO:0000256" key="2">
    <source>
        <dbReference type="ARBA" id="ARBA00023136"/>
    </source>
</evidence>
<keyword evidence="8" id="KW-1185">Reference proteome</keyword>
<keyword evidence="3" id="KW-0998">Cell outer membrane</keyword>
<dbReference type="InterPro" id="IPR008969">
    <property type="entry name" value="CarboxyPept-like_regulatory"/>
</dbReference>
<evidence type="ECO:0000259" key="5">
    <source>
        <dbReference type="Pfam" id="PF00593"/>
    </source>
</evidence>
<name>A0A1H5YVB3_9SPHI</name>
<dbReference type="PANTHER" id="PTHR40980:SF4">
    <property type="entry name" value="TONB-DEPENDENT RECEPTOR-LIKE BETA-BARREL DOMAIN-CONTAINING PROTEIN"/>
    <property type="match status" value="1"/>
</dbReference>
<evidence type="ECO:0000259" key="6">
    <source>
        <dbReference type="Pfam" id="PF07715"/>
    </source>
</evidence>
<dbReference type="InterPro" id="IPR000531">
    <property type="entry name" value="Beta-barrel_TonB"/>
</dbReference>
<dbReference type="SUPFAM" id="SSF56935">
    <property type="entry name" value="Porins"/>
    <property type="match status" value="1"/>
</dbReference>
<dbReference type="EMBL" id="FNUT01000006">
    <property type="protein sequence ID" value="SEG27397.1"/>
    <property type="molecule type" value="Genomic_DNA"/>
</dbReference>
<dbReference type="InterPro" id="IPR012910">
    <property type="entry name" value="Plug_dom"/>
</dbReference>
<keyword evidence="7" id="KW-0675">Receptor</keyword>
<evidence type="ECO:0000256" key="3">
    <source>
        <dbReference type="ARBA" id="ARBA00023237"/>
    </source>
</evidence>
<organism evidence="7 8">
    <name type="scientific">Sphingobacterium lactis</name>
    <dbReference type="NCBI Taxonomy" id="797291"/>
    <lineage>
        <taxon>Bacteria</taxon>
        <taxon>Pseudomonadati</taxon>
        <taxon>Bacteroidota</taxon>
        <taxon>Sphingobacteriia</taxon>
        <taxon>Sphingobacteriales</taxon>
        <taxon>Sphingobacteriaceae</taxon>
        <taxon>Sphingobacterium</taxon>
    </lineage>
</organism>
<gene>
    <name evidence="7" type="ORF">SAMN05421877_106121</name>
</gene>
<sequence>MHNFTKKNAINLLFRMTRFTFILLVLHLSGIGVLLAERANSQNFDKIYVRLSSQQRTVNQVLHSVEEQTNYAFAFTKEIGSMNLGFTPKGDYSLESLFKNLGKRNSLKFIPKGNLIAVQREANRPVVQQPGRLSGRIIDDRGNPLPKATIRVLGANVSVQSAIDGTYSIPLAVGTYSIQVSYVSYQTQQISDIRISAGETQRLNITMKESNASIETITVRSTFKKASVAGLYAAQKNAATVTDGISAEQIARTPDNDMGQVLKRITGLTTIDNRSVVVRGMSDRYNQAQLDGVTLPSTSQSKRDFAFDIIPTEMVSAVVVNKTATPDVSSEFSGGQVSINTMDIPDKNFTSIQIGSGGNSQTTGKNFYRLGERSNLEYFGFFDKSAKLPEGILSWYMHQDALRSDLMPLGDKTDPRVKDLPLSFDRKDLTYGSLDAVEQTKRFNSEPLKKYSYKGMPNQNIRLSMGRLYDLKNDMKFGFSASANFRNEQNIIDFNNVRNSAPNSESKPLTWIDSTGIGQAGGGKSYRFNSSSGALANLGLQGKNFKVALKNMYARTYADNYNESIRLTYNDLSNNGGIHLENYQLPEALSLQQHQLTGDYLLPWNIKADAMFTINKIKQQILDERKFKYWLTTILDGEYLFQRPNIMQANSIGNNLVSLDSRMWTSINQTDYNWALGFSRSIDFSTHFSSLFKVGYQGWSKNRNLWVQRVFPYTRSWIENTNNVVPSANMKYDQLYREPNIGFGPIQAIYMPEVSGGKVYDGAMKSHAAYVMADQKIYDFIRLVYGVRLEYFDLSNRQDMVSKRDDSPIPSTLEEGNSVYAKDLVKDKDVRWLPSINATFSLTDKINLRASYSKTAIRPDFRETSFFGFYDFEYDATISGEHVVSTLIDNTDLRFEWYPSPGEIISVTGYYKYLDKPIELISDNTAYPAYIFANMESATNLGLEFEARKNMTFLGDKDWLADFFVYANGTLLKSTVQVLSPYDTKLQPNKEAVRYQEKMPDQNRPLLGQSPWLINLGIGYWGQSFGATASYNHRGYRTFLTARDISQVQFENAPRQVDFQIYGRFLKGKMEAKLNMANLLNEWTSYYLNPIHDSRDVEKVNSIKGDLKFNKDDYDYIVYRKRNGRRFSLSVTYNF</sequence>
<protein>
    <submittedName>
        <fullName evidence="7">Outer membrane receptor proteins, mostly Fe transport</fullName>
    </submittedName>
</protein>
<evidence type="ECO:0000256" key="1">
    <source>
        <dbReference type="ARBA" id="ARBA00004442"/>
    </source>
</evidence>